<dbReference type="EMBL" id="JAKIJS010000001">
    <property type="protein sequence ID" value="MCF6138762.1"/>
    <property type="molecule type" value="Genomic_DNA"/>
</dbReference>
<dbReference type="PANTHER" id="PTHR30580:SF1">
    <property type="entry name" value="COMF OPERON PROTEIN 1"/>
    <property type="match status" value="1"/>
</dbReference>
<dbReference type="Proteomes" id="UP001649381">
    <property type="component" value="Unassembled WGS sequence"/>
</dbReference>
<evidence type="ECO:0000259" key="5">
    <source>
        <dbReference type="PROSITE" id="PS51194"/>
    </source>
</evidence>
<evidence type="ECO:0000256" key="3">
    <source>
        <dbReference type="ARBA" id="ARBA00023125"/>
    </source>
</evidence>
<dbReference type="PROSITE" id="PS51194">
    <property type="entry name" value="HELICASE_CTER"/>
    <property type="match status" value="1"/>
</dbReference>
<organism evidence="6 7">
    <name type="scientific">Pseudalkalibacillus berkeleyi</name>
    <dbReference type="NCBI Taxonomy" id="1069813"/>
    <lineage>
        <taxon>Bacteria</taxon>
        <taxon>Bacillati</taxon>
        <taxon>Bacillota</taxon>
        <taxon>Bacilli</taxon>
        <taxon>Bacillales</taxon>
        <taxon>Fictibacillaceae</taxon>
        <taxon>Pseudalkalibacillus</taxon>
    </lineage>
</organism>
<feature type="domain" description="Helicase C-terminal" evidence="5">
    <location>
        <begin position="358"/>
        <end position="500"/>
    </location>
</feature>
<dbReference type="InterPro" id="IPR006935">
    <property type="entry name" value="Helicase/UvrB_N"/>
</dbReference>
<dbReference type="Pfam" id="PF00271">
    <property type="entry name" value="Helicase_C"/>
    <property type="match status" value="1"/>
</dbReference>
<keyword evidence="2" id="KW-0067">ATP-binding</keyword>
<dbReference type="InterPro" id="IPR027417">
    <property type="entry name" value="P-loop_NTPase"/>
</dbReference>
<evidence type="ECO:0000259" key="4">
    <source>
        <dbReference type="PROSITE" id="PS51192"/>
    </source>
</evidence>
<dbReference type="SUPFAM" id="SSF52540">
    <property type="entry name" value="P-loop containing nucleoside triphosphate hydrolases"/>
    <property type="match status" value="1"/>
</dbReference>
<keyword evidence="6" id="KW-0378">Hydrolase</keyword>
<gene>
    <name evidence="6" type="ORF">L2716_13580</name>
</gene>
<keyword evidence="6" id="KW-0347">Helicase</keyword>
<reference evidence="6 7" key="1">
    <citation type="submission" date="2022-01" db="EMBL/GenBank/DDBJ databases">
        <title>Alkalihalobacillus sp. EGI L200015, a novel bacterium isolated from a salt lake sediment.</title>
        <authorList>
            <person name="Gao L."/>
            <person name="Fang B.-Z."/>
            <person name="Li W.-J."/>
        </authorList>
    </citation>
    <scope>NUCLEOTIDE SEQUENCE [LARGE SCALE GENOMIC DNA]</scope>
    <source>
        <strain evidence="6 7">KCTC 12718</strain>
    </source>
</reference>
<dbReference type="InterPro" id="IPR001650">
    <property type="entry name" value="Helicase_C-like"/>
</dbReference>
<keyword evidence="3" id="KW-0238">DNA-binding</keyword>
<accession>A0ABS9H188</accession>
<sequence length="500" mass="57236">MRFATIPSETGTILCPEPLAQSPNQLLQSIGNISQLPHPPINESFRYTSQLHQFLLGKHLLLDELPFPIGQIYEHYLNGLIIFEKGITTNGRQFYCQRCGNDELNLFASFDCFRCKEQCVYCRNCIMMGRVSQCTPLLRWTRPEFSWKQKNNQILKWEGKLSQLQAIASQRISEVIDLPQELLIWAVCGAGKTEILFEGIEKALHQGKRVCLATPRTDVVTELRPRFESAFPNVGVQAIYGGHSDLSHSSQLILSTTHQLFRFKEAFDLMIVDEVDAFPYSYDRTLQFAVAKASKTNRTMIYLTATPSHSMLKRVKKTELEVVHISKRYHGYPLPVPEFVWCSNWMKFLKKGLMTKVVLDWIEDRLERKRKTFVFVPTVQVARQVYALFEKSESVDFVHAEDPNRNEKIQKFRKGETMMLITTTILERGVTVPEIDVGVFGADHENFSSNALVQIAGRAGRSIEDPYGEVVYFHYGKTNAMVSARDTILEHNKRAGQPSL</sequence>
<proteinExistence type="predicted"/>
<evidence type="ECO:0000256" key="2">
    <source>
        <dbReference type="ARBA" id="ARBA00022840"/>
    </source>
</evidence>
<evidence type="ECO:0000313" key="7">
    <source>
        <dbReference type="Proteomes" id="UP001649381"/>
    </source>
</evidence>
<evidence type="ECO:0000256" key="1">
    <source>
        <dbReference type="ARBA" id="ARBA00022741"/>
    </source>
</evidence>
<protein>
    <submittedName>
        <fullName evidence="6">DEAD/DEAH box helicase</fullName>
    </submittedName>
</protein>
<comment type="caution">
    <text evidence="6">The sequence shown here is derived from an EMBL/GenBank/DDBJ whole genome shotgun (WGS) entry which is preliminary data.</text>
</comment>
<dbReference type="GO" id="GO:0004386">
    <property type="term" value="F:helicase activity"/>
    <property type="evidence" value="ECO:0007669"/>
    <property type="project" value="UniProtKB-KW"/>
</dbReference>
<dbReference type="RefSeq" id="WP_236336677.1">
    <property type="nucleotide sequence ID" value="NZ_JAKIJS010000001.1"/>
</dbReference>
<evidence type="ECO:0000313" key="6">
    <source>
        <dbReference type="EMBL" id="MCF6138762.1"/>
    </source>
</evidence>
<dbReference type="Gene3D" id="3.40.50.300">
    <property type="entry name" value="P-loop containing nucleotide triphosphate hydrolases"/>
    <property type="match status" value="2"/>
</dbReference>
<dbReference type="PROSITE" id="PS51192">
    <property type="entry name" value="HELICASE_ATP_BIND_1"/>
    <property type="match status" value="1"/>
</dbReference>
<feature type="domain" description="Helicase ATP-binding" evidence="4">
    <location>
        <begin position="173"/>
        <end position="325"/>
    </location>
</feature>
<dbReference type="PANTHER" id="PTHR30580">
    <property type="entry name" value="PRIMOSOMAL PROTEIN N"/>
    <property type="match status" value="1"/>
</dbReference>
<keyword evidence="1" id="KW-0547">Nucleotide-binding</keyword>
<dbReference type="SMART" id="SM00490">
    <property type="entry name" value="HELICc"/>
    <property type="match status" value="1"/>
</dbReference>
<dbReference type="SMART" id="SM00487">
    <property type="entry name" value="DEXDc"/>
    <property type="match status" value="1"/>
</dbReference>
<dbReference type="Pfam" id="PF04851">
    <property type="entry name" value="ResIII"/>
    <property type="match status" value="1"/>
</dbReference>
<dbReference type="InterPro" id="IPR014001">
    <property type="entry name" value="Helicase_ATP-bd"/>
</dbReference>
<name>A0ABS9H188_9BACL</name>
<keyword evidence="7" id="KW-1185">Reference proteome</keyword>